<dbReference type="InterPro" id="IPR011944">
    <property type="entry name" value="Steroid_delta5-4_isomerase"/>
</dbReference>
<dbReference type="NCBIfam" id="TIGR02246">
    <property type="entry name" value="SgcJ/EcaC family oxidoreductase"/>
    <property type="match status" value="1"/>
</dbReference>
<dbReference type="Gene3D" id="3.10.450.50">
    <property type="match status" value="1"/>
</dbReference>
<dbReference type="Proteomes" id="UP000612282">
    <property type="component" value="Unassembled WGS sequence"/>
</dbReference>
<proteinExistence type="predicted"/>
<accession>A0ABQ3XMY9</accession>
<keyword evidence="4" id="KW-1185">Reference proteome</keyword>
<dbReference type="SUPFAM" id="SSF54427">
    <property type="entry name" value="NTF2-like"/>
    <property type="match status" value="1"/>
</dbReference>
<evidence type="ECO:0000313" key="3">
    <source>
        <dbReference type="EMBL" id="GID59840.1"/>
    </source>
</evidence>
<dbReference type="Pfam" id="PF08332">
    <property type="entry name" value="CaMKII_AD"/>
    <property type="match status" value="1"/>
</dbReference>
<dbReference type="InterPro" id="IPR032710">
    <property type="entry name" value="NTF2-like_dom_sf"/>
</dbReference>
<gene>
    <name evidence="3" type="ORF">Aco03nite_082440</name>
</gene>
<dbReference type="PIRSF" id="PIRSF028470">
    <property type="entry name" value="UCP028470"/>
    <property type="match status" value="1"/>
</dbReference>
<feature type="chain" id="PRO_5045871222" description="Calcium/calmodulin-dependent protein kinase II association-domain domain-containing protein" evidence="1">
    <location>
        <begin position="30"/>
        <end position="157"/>
    </location>
</feature>
<evidence type="ECO:0000313" key="4">
    <source>
        <dbReference type="Proteomes" id="UP000612282"/>
    </source>
</evidence>
<feature type="signal peptide" evidence="1">
    <location>
        <begin position="1"/>
        <end position="29"/>
    </location>
</feature>
<comment type="caution">
    <text evidence="3">The sequence shown here is derived from an EMBL/GenBank/DDBJ whole genome shotgun (WGS) entry which is preliminary data.</text>
</comment>
<organism evidence="3 4">
    <name type="scientific">Actinoplanes couchii</name>
    <dbReference type="NCBI Taxonomy" id="403638"/>
    <lineage>
        <taxon>Bacteria</taxon>
        <taxon>Bacillati</taxon>
        <taxon>Actinomycetota</taxon>
        <taxon>Actinomycetes</taxon>
        <taxon>Micromonosporales</taxon>
        <taxon>Micromonosporaceae</taxon>
        <taxon>Actinoplanes</taxon>
    </lineage>
</organism>
<evidence type="ECO:0000256" key="1">
    <source>
        <dbReference type="SAM" id="SignalP"/>
    </source>
</evidence>
<feature type="domain" description="Calcium/calmodulin-dependent protein kinase II association-domain" evidence="2">
    <location>
        <begin position="38"/>
        <end position="156"/>
    </location>
</feature>
<protein>
    <recommendedName>
        <fullName evidence="2">Calcium/calmodulin-dependent protein kinase II association-domain domain-containing protein</fullName>
    </recommendedName>
</protein>
<dbReference type="InterPro" id="IPR013543">
    <property type="entry name" value="Ca/CaM-dep_prot_kinase-assoc"/>
</dbReference>
<dbReference type="InterPro" id="IPR016887">
    <property type="entry name" value="UCP028470_steroid_isom-rel"/>
</dbReference>
<name>A0ABQ3XMY9_9ACTN</name>
<reference evidence="3 4" key="1">
    <citation type="submission" date="2021-01" db="EMBL/GenBank/DDBJ databases">
        <title>Whole genome shotgun sequence of Actinoplanes couchii NBRC 106145.</title>
        <authorList>
            <person name="Komaki H."/>
            <person name="Tamura T."/>
        </authorList>
    </citation>
    <scope>NUCLEOTIDE SEQUENCE [LARGE SCALE GENOMIC DNA]</scope>
    <source>
        <strain evidence="3 4">NBRC 106145</strain>
    </source>
</reference>
<dbReference type="CDD" id="cd00531">
    <property type="entry name" value="NTF2_like"/>
    <property type="match status" value="1"/>
</dbReference>
<dbReference type="RefSeq" id="WP_203806299.1">
    <property type="nucleotide sequence ID" value="NZ_BAAAQE010000005.1"/>
</dbReference>
<keyword evidence="1" id="KW-0732">Signal</keyword>
<evidence type="ECO:0000259" key="2">
    <source>
        <dbReference type="Pfam" id="PF08332"/>
    </source>
</evidence>
<dbReference type="EMBL" id="BOMG01000102">
    <property type="protein sequence ID" value="GID59840.1"/>
    <property type="molecule type" value="Genomic_DNA"/>
</dbReference>
<sequence length="157" mass="16873">MGVRVSKRLMAVVGVGAVVGVATPFAVSAAAPGKKASEAQIRELFVEWNASLATGDSGKVADRYAADAVLVPTVSNEVRADRARIVDYFDHFLENDPTAVITESHVSVLDADTAVDTGTYRFTLGGDRTVDARYTFVYEQRDGAWLIVNHHSSAMPE</sequence>